<organism evidence="2 3">
    <name type="scientific">Aspergillus steynii IBT 23096</name>
    <dbReference type="NCBI Taxonomy" id="1392250"/>
    <lineage>
        <taxon>Eukaryota</taxon>
        <taxon>Fungi</taxon>
        <taxon>Dikarya</taxon>
        <taxon>Ascomycota</taxon>
        <taxon>Pezizomycotina</taxon>
        <taxon>Eurotiomycetes</taxon>
        <taxon>Eurotiomycetidae</taxon>
        <taxon>Eurotiales</taxon>
        <taxon>Aspergillaceae</taxon>
        <taxon>Aspergillus</taxon>
        <taxon>Aspergillus subgen. Circumdati</taxon>
    </lineage>
</organism>
<keyword evidence="3" id="KW-1185">Reference proteome</keyword>
<feature type="chain" id="PRO_5014118487" description="Secreted protein" evidence="1">
    <location>
        <begin position="20"/>
        <end position="1003"/>
    </location>
</feature>
<proteinExistence type="predicted"/>
<dbReference type="AlphaFoldDB" id="A0A2I2FU73"/>
<dbReference type="OrthoDB" id="2588159at2759"/>
<comment type="caution">
    <text evidence="2">The sequence shown here is derived from an EMBL/GenBank/DDBJ whole genome shotgun (WGS) entry which is preliminary data.</text>
</comment>
<protein>
    <recommendedName>
        <fullName evidence="4">Secreted protein</fullName>
    </recommendedName>
</protein>
<reference evidence="2 3" key="1">
    <citation type="submission" date="2016-12" db="EMBL/GenBank/DDBJ databases">
        <title>The genomes of Aspergillus section Nigri reveals drivers in fungal speciation.</title>
        <authorList>
            <consortium name="DOE Joint Genome Institute"/>
            <person name="Vesth T.C."/>
            <person name="Nybo J."/>
            <person name="Theobald S."/>
            <person name="Brandl J."/>
            <person name="Frisvad J.C."/>
            <person name="Nielsen K.F."/>
            <person name="Lyhne E.K."/>
            <person name="Kogle M.E."/>
            <person name="Kuo A."/>
            <person name="Riley R."/>
            <person name="Clum A."/>
            <person name="Nolan M."/>
            <person name="Lipzen A."/>
            <person name="Salamov A."/>
            <person name="Henrissat B."/>
            <person name="Wiebenga A."/>
            <person name="De Vries R.P."/>
            <person name="Grigoriev I.V."/>
            <person name="Mortensen U.H."/>
            <person name="Andersen M.R."/>
            <person name="Baker S.E."/>
        </authorList>
    </citation>
    <scope>NUCLEOTIDE SEQUENCE [LARGE SCALE GENOMIC DNA]</scope>
    <source>
        <strain evidence="2 3">IBT 23096</strain>
    </source>
</reference>
<dbReference type="PANTHER" id="PTHR36848">
    <property type="entry name" value="DNA-BINDING PROTEIN (PUTATIVE SECRETED PROTEIN)-RELATED"/>
    <property type="match status" value="1"/>
</dbReference>
<accession>A0A2I2FU73</accession>
<dbReference type="InterPro" id="IPR008979">
    <property type="entry name" value="Galactose-bd-like_sf"/>
</dbReference>
<dbReference type="Pfam" id="PF17132">
    <property type="entry name" value="Glyco_hydro_106"/>
    <property type="match status" value="1"/>
</dbReference>
<evidence type="ECO:0000256" key="1">
    <source>
        <dbReference type="SAM" id="SignalP"/>
    </source>
</evidence>
<dbReference type="EMBL" id="MSFO01000009">
    <property type="protein sequence ID" value="PLB44195.1"/>
    <property type="molecule type" value="Genomic_DNA"/>
</dbReference>
<dbReference type="VEuPathDB" id="FungiDB:P170DRAFT_367637"/>
<gene>
    <name evidence="2" type="ORF">P170DRAFT_367637</name>
</gene>
<dbReference type="RefSeq" id="XP_024699497.1">
    <property type="nucleotide sequence ID" value="XM_024844817.1"/>
</dbReference>
<dbReference type="GeneID" id="36552517"/>
<feature type="signal peptide" evidence="1">
    <location>
        <begin position="1"/>
        <end position="19"/>
    </location>
</feature>
<dbReference type="PANTHER" id="PTHR36848:SF2">
    <property type="entry name" value="SECRETED PROTEIN"/>
    <property type="match status" value="1"/>
</dbReference>
<sequence length="1003" mass="110215">MRKLALLSTLLLPQYGLTAVNDQVNADLDYGSFESPSSRIRPRFRYWLPDASVDATVVQKDIKSAGAIGAGGVEFVPYYNYGESTPGADWSTYGFGTPAFVNIFEAALKAHKEAGMVMDFAIGPAAGQGLPASADDEGLQWDLSAASTAVPSNGVFNGLVPGWGRGELVALVSAQVLSSRNLSNPGAGIPIFETQPNYTQYKLKNATLQEWSQNVSATGELQLRLPVAKRGQGHRLFAFYQHLTLHENYPSTTNASSSIFDNGSYVVDHFSARGAETVTRFWEKHILKEEIKPLLAAVGNYGWEDSIEIESNMSWTRALPDIFMKKHGYSLKPYLPLIMYKNNNINIQSGAPGTIQCILDTPDQGSGYISDFRSALQEGYRAYIKHLIDWANEMDLQFSSQVSYNLPLDALATVPDVNTPECESLQFNDNVDGYRQFAGPATLTGKRVISNEMGGVPSKAYQHRITDLLWQVSRAVSAGVNQVVLHGQAYTGNYLGTTWPGNTPFWYLFADLYSEKLPYWDHGFSEALNYMGRVQYIQQRGQPKIDVAVYNKDSATDPNWGTVYNETDLAKQGFTYVYLSPDNFALPQAHVKNGSLAPEGPEFRALVVPSSANLTSQAVRDIKTFARAGLPIILSGGVPNAYISKDGNVETLTREISSLQKVDNVHLVSAGKTATQLLGLGVTPRVQIQSNGTWYPTWRTNSDGVDYVYVFSDIDESIGNISVATTKRPHIFDAWSGKQTPVLHYQQKAGKTVIPLQLAGNQTVIIGFMPRGNEAPHATQVPSSVIGYKYGNSTRDLHVHISADSDDTPLKLSNGKTVAHTSRTPSQPYILSNWTLTVEHWERPSNLSDASIIADKHNTTHHLKSLVSWQQIPAIANVSGLGHYSTSLTWPPSDSSEAADGAYLFLPQTPNGARVFINNRRVPEFDYNAPKIDIGDYLVRGRNEVRVVVPSTMWNYLRTMLNKLRSAGNSPNFAMMELEVPGPVDNGLIGVVRVVPYVSVRAS</sequence>
<keyword evidence="1" id="KW-0732">Signal</keyword>
<dbReference type="Proteomes" id="UP000234275">
    <property type="component" value="Unassembled WGS sequence"/>
</dbReference>
<dbReference type="SUPFAM" id="SSF49785">
    <property type="entry name" value="Galactose-binding domain-like"/>
    <property type="match status" value="1"/>
</dbReference>
<evidence type="ECO:0000313" key="3">
    <source>
        <dbReference type="Proteomes" id="UP000234275"/>
    </source>
</evidence>
<dbReference type="InterPro" id="IPR053161">
    <property type="entry name" value="Ulvan_degrading_GH"/>
</dbReference>
<evidence type="ECO:0000313" key="2">
    <source>
        <dbReference type="EMBL" id="PLB44195.1"/>
    </source>
</evidence>
<evidence type="ECO:0008006" key="4">
    <source>
        <dbReference type="Google" id="ProtNLM"/>
    </source>
</evidence>
<name>A0A2I2FU73_9EURO</name>